<organism evidence="1 2">
    <name type="scientific">Portunus trituberculatus</name>
    <name type="common">Swimming crab</name>
    <name type="synonym">Neptunus trituberculatus</name>
    <dbReference type="NCBI Taxonomy" id="210409"/>
    <lineage>
        <taxon>Eukaryota</taxon>
        <taxon>Metazoa</taxon>
        <taxon>Ecdysozoa</taxon>
        <taxon>Arthropoda</taxon>
        <taxon>Crustacea</taxon>
        <taxon>Multicrustacea</taxon>
        <taxon>Malacostraca</taxon>
        <taxon>Eumalacostraca</taxon>
        <taxon>Eucarida</taxon>
        <taxon>Decapoda</taxon>
        <taxon>Pleocyemata</taxon>
        <taxon>Brachyura</taxon>
        <taxon>Eubrachyura</taxon>
        <taxon>Portunoidea</taxon>
        <taxon>Portunidae</taxon>
        <taxon>Portuninae</taxon>
        <taxon>Portunus</taxon>
    </lineage>
</organism>
<evidence type="ECO:0000313" key="1">
    <source>
        <dbReference type="EMBL" id="MPC26134.1"/>
    </source>
</evidence>
<sequence length="62" mass="7111">MNVEMEEEGNNDEKEEVNVISHGWSNFMENNVTVKCQVNEALEESTVVFSEWESADHSPTIH</sequence>
<name>A0A5B7DZX9_PORTR</name>
<dbReference type="Proteomes" id="UP000324222">
    <property type="component" value="Unassembled WGS sequence"/>
</dbReference>
<proteinExistence type="predicted"/>
<reference evidence="1 2" key="1">
    <citation type="submission" date="2019-05" db="EMBL/GenBank/DDBJ databases">
        <title>Another draft genome of Portunus trituberculatus and its Hox gene families provides insights of decapod evolution.</title>
        <authorList>
            <person name="Jeong J.-H."/>
            <person name="Song I."/>
            <person name="Kim S."/>
            <person name="Choi T."/>
            <person name="Kim D."/>
            <person name="Ryu S."/>
            <person name="Kim W."/>
        </authorList>
    </citation>
    <scope>NUCLEOTIDE SEQUENCE [LARGE SCALE GENOMIC DNA]</scope>
    <source>
        <tissue evidence="1">Muscle</tissue>
    </source>
</reference>
<accession>A0A5B7DZX9</accession>
<comment type="caution">
    <text evidence="1">The sequence shown here is derived from an EMBL/GenBank/DDBJ whole genome shotgun (WGS) entry which is preliminary data.</text>
</comment>
<dbReference type="AlphaFoldDB" id="A0A5B7DZX9"/>
<evidence type="ECO:0000313" key="2">
    <source>
        <dbReference type="Proteomes" id="UP000324222"/>
    </source>
</evidence>
<protein>
    <submittedName>
        <fullName evidence="1">Uncharacterized protein</fullName>
    </submittedName>
</protein>
<dbReference type="EMBL" id="VSRR010001558">
    <property type="protein sequence ID" value="MPC26134.1"/>
    <property type="molecule type" value="Genomic_DNA"/>
</dbReference>
<gene>
    <name evidence="1" type="ORF">E2C01_019265</name>
</gene>
<keyword evidence="2" id="KW-1185">Reference proteome</keyword>